<dbReference type="GO" id="GO:0005524">
    <property type="term" value="F:ATP binding"/>
    <property type="evidence" value="ECO:0007669"/>
    <property type="project" value="UniProtKB-KW"/>
</dbReference>
<evidence type="ECO:0000256" key="1">
    <source>
        <dbReference type="ARBA" id="ARBA00004790"/>
    </source>
</evidence>
<protein>
    <submittedName>
        <fullName evidence="9">Unannotated protein</fullName>
    </submittedName>
</protein>
<keyword evidence="5" id="KW-0547">Nucleotide-binding</keyword>
<dbReference type="HAMAP" id="MF_00244">
    <property type="entry name" value="NaMN_adenylyltr"/>
    <property type="match status" value="1"/>
</dbReference>
<evidence type="ECO:0000256" key="3">
    <source>
        <dbReference type="ARBA" id="ARBA00022679"/>
    </source>
</evidence>
<keyword evidence="4" id="KW-0548">Nucleotidyltransferase</keyword>
<dbReference type="InterPro" id="IPR004821">
    <property type="entry name" value="Cyt_trans-like"/>
</dbReference>
<dbReference type="NCBIfam" id="TIGR00482">
    <property type="entry name" value="nicotinate (nicotinamide) nucleotide adenylyltransferase"/>
    <property type="match status" value="1"/>
</dbReference>
<dbReference type="InterPro" id="IPR005248">
    <property type="entry name" value="NadD/NMNAT"/>
</dbReference>
<gene>
    <name evidence="9" type="ORF">UFOPK1857_00300</name>
</gene>
<dbReference type="Pfam" id="PF01467">
    <property type="entry name" value="CTP_transf_like"/>
    <property type="match status" value="1"/>
</dbReference>
<dbReference type="Gene3D" id="3.40.50.620">
    <property type="entry name" value="HUPs"/>
    <property type="match status" value="1"/>
</dbReference>
<evidence type="ECO:0000313" key="9">
    <source>
        <dbReference type="EMBL" id="CAB4609257.1"/>
    </source>
</evidence>
<reference evidence="9" key="1">
    <citation type="submission" date="2020-05" db="EMBL/GenBank/DDBJ databases">
        <authorList>
            <person name="Chiriac C."/>
            <person name="Salcher M."/>
            <person name="Ghai R."/>
            <person name="Kavagutti S V."/>
        </authorList>
    </citation>
    <scope>NUCLEOTIDE SEQUENCE</scope>
</reference>
<keyword evidence="6" id="KW-0067">ATP-binding</keyword>
<dbReference type="FunFam" id="3.40.50.620:FF:000039">
    <property type="entry name" value="Probable nicotinate-nucleotide adenylyltransferase"/>
    <property type="match status" value="1"/>
</dbReference>
<accession>A0A6J6H6K0</accession>
<feature type="domain" description="Cytidyltransferase-like" evidence="8">
    <location>
        <begin position="8"/>
        <end position="166"/>
    </location>
</feature>
<dbReference type="GO" id="GO:0009435">
    <property type="term" value="P:NAD+ biosynthetic process"/>
    <property type="evidence" value="ECO:0007669"/>
    <property type="project" value="UniProtKB-UniPathway"/>
</dbReference>
<dbReference type="UniPathway" id="UPA00253"/>
<organism evidence="9">
    <name type="scientific">freshwater metagenome</name>
    <dbReference type="NCBI Taxonomy" id="449393"/>
    <lineage>
        <taxon>unclassified sequences</taxon>
        <taxon>metagenomes</taxon>
        <taxon>ecological metagenomes</taxon>
    </lineage>
</organism>
<dbReference type="AlphaFoldDB" id="A0A6J6H6K0"/>
<evidence type="ECO:0000259" key="8">
    <source>
        <dbReference type="Pfam" id="PF01467"/>
    </source>
</evidence>
<keyword evidence="2" id="KW-0662">Pyridine nucleotide biosynthesis</keyword>
<dbReference type="GO" id="GO:0070566">
    <property type="term" value="F:adenylyltransferase activity"/>
    <property type="evidence" value="ECO:0007669"/>
    <property type="project" value="UniProtKB-ARBA"/>
</dbReference>
<keyword evidence="7" id="KW-0520">NAD</keyword>
<dbReference type="InterPro" id="IPR014729">
    <property type="entry name" value="Rossmann-like_a/b/a_fold"/>
</dbReference>
<dbReference type="NCBIfam" id="TIGR00125">
    <property type="entry name" value="cyt_tran_rel"/>
    <property type="match status" value="1"/>
</dbReference>
<evidence type="ECO:0000256" key="7">
    <source>
        <dbReference type="ARBA" id="ARBA00023027"/>
    </source>
</evidence>
<dbReference type="PANTHER" id="PTHR39321:SF3">
    <property type="entry name" value="PHOSPHOPANTETHEINE ADENYLYLTRANSFERASE"/>
    <property type="match status" value="1"/>
</dbReference>
<dbReference type="PANTHER" id="PTHR39321">
    <property type="entry name" value="NICOTINATE-NUCLEOTIDE ADENYLYLTRANSFERASE-RELATED"/>
    <property type="match status" value="1"/>
</dbReference>
<sequence length="198" mass="21747">MSKIRLGVMGGTFDPIHFGHLVAASEAASAFHLAKVIFVPTGEPWQKQTITDSEHRYRMTQLAIAGNEHFDISRVDVDRPGPTYTVDTLRDIAAEHPNAELFFITGADSISQIGTWKDAEQIWPLAHLVGVTRPGHSLEVPKSPHGAVSLLEIPALAISSTDIRARVKAGKPIDYLLPEAVIDYIQQNDLYRSDQGTK</sequence>
<keyword evidence="3" id="KW-0808">Transferase</keyword>
<dbReference type="CDD" id="cd02165">
    <property type="entry name" value="NMNAT"/>
    <property type="match status" value="1"/>
</dbReference>
<dbReference type="NCBIfam" id="NF000840">
    <property type="entry name" value="PRK00071.1-3"/>
    <property type="match status" value="1"/>
</dbReference>
<dbReference type="EMBL" id="CAEZUU010000040">
    <property type="protein sequence ID" value="CAB4609257.1"/>
    <property type="molecule type" value="Genomic_DNA"/>
</dbReference>
<evidence type="ECO:0000256" key="6">
    <source>
        <dbReference type="ARBA" id="ARBA00022840"/>
    </source>
</evidence>
<evidence type="ECO:0000256" key="2">
    <source>
        <dbReference type="ARBA" id="ARBA00022642"/>
    </source>
</evidence>
<proteinExistence type="inferred from homology"/>
<evidence type="ECO:0000256" key="5">
    <source>
        <dbReference type="ARBA" id="ARBA00022741"/>
    </source>
</evidence>
<evidence type="ECO:0000256" key="4">
    <source>
        <dbReference type="ARBA" id="ARBA00022695"/>
    </source>
</evidence>
<dbReference type="SUPFAM" id="SSF52374">
    <property type="entry name" value="Nucleotidylyl transferase"/>
    <property type="match status" value="1"/>
</dbReference>
<comment type="pathway">
    <text evidence="1">Cofactor biosynthesis; NAD(+) biosynthesis.</text>
</comment>
<name>A0A6J6H6K0_9ZZZZ</name>